<evidence type="ECO:0000256" key="1">
    <source>
        <dbReference type="SAM" id="MobiDB-lite"/>
    </source>
</evidence>
<name>A0A895XTG5_9ACTN</name>
<dbReference type="RefSeq" id="WP_213170929.1">
    <property type="nucleotide sequence ID" value="NZ_CP070496.1"/>
</dbReference>
<gene>
    <name evidence="2" type="ORF">JQS30_14355</name>
</gene>
<proteinExistence type="predicted"/>
<feature type="region of interest" description="Disordered" evidence="1">
    <location>
        <begin position="132"/>
        <end position="162"/>
    </location>
</feature>
<dbReference type="Proteomes" id="UP000662939">
    <property type="component" value="Chromosome"/>
</dbReference>
<keyword evidence="3" id="KW-1185">Reference proteome</keyword>
<accession>A0A895XTG5</accession>
<reference evidence="2" key="1">
    <citation type="submission" date="2021-02" db="EMBL/GenBank/DDBJ databases">
        <title>Natronoglycomyces albus gen. nov., sp. nov, a haloalkaliphilic actinobacterium from a soda solonchak soil.</title>
        <authorList>
            <person name="Sorokin D.Y."/>
            <person name="Khijniak T.V."/>
            <person name="Zakharycheva A.P."/>
            <person name="Boueva O.V."/>
            <person name="Ariskina E.V."/>
            <person name="Hahnke R.L."/>
            <person name="Bunk B."/>
            <person name="Sproer C."/>
            <person name="Schumann P."/>
            <person name="Evtushenko L.I."/>
            <person name="Kublanov I.V."/>
        </authorList>
    </citation>
    <scope>NUCLEOTIDE SEQUENCE</scope>
    <source>
        <strain evidence="2">DSM 106290</strain>
    </source>
</reference>
<dbReference type="AlphaFoldDB" id="A0A895XTG5"/>
<sequence>MSTPDSPAQFVLNADDLAASGVVVDLAELDLFNQKMGELLSVLRQVDHALEKRDLSVLPGFASRAVNADMTSLPIGTFEDAVEVNRRYRESVFAQRRDEIGRILWGTEVCGHVAKNSRERYAATEDHLRAEHQNIEHEIDAIRRGKKRQITSTAPSEVEPTP</sequence>
<dbReference type="KEGG" id="nav:JQS30_14355"/>
<protein>
    <submittedName>
        <fullName evidence="2">Uncharacterized protein</fullName>
    </submittedName>
</protein>
<evidence type="ECO:0000313" key="2">
    <source>
        <dbReference type="EMBL" id="QSB04928.1"/>
    </source>
</evidence>
<evidence type="ECO:0000313" key="3">
    <source>
        <dbReference type="Proteomes" id="UP000662939"/>
    </source>
</evidence>
<dbReference type="EMBL" id="CP070496">
    <property type="protein sequence ID" value="QSB04928.1"/>
    <property type="molecule type" value="Genomic_DNA"/>
</dbReference>
<organism evidence="2 3">
    <name type="scientific">Natronoglycomyces albus</name>
    <dbReference type="NCBI Taxonomy" id="2811108"/>
    <lineage>
        <taxon>Bacteria</taxon>
        <taxon>Bacillati</taxon>
        <taxon>Actinomycetota</taxon>
        <taxon>Actinomycetes</taxon>
        <taxon>Glycomycetales</taxon>
        <taxon>Glycomycetaceae</taxon>
        <taxon>Natronoglycomyces</taxon>
    </lineage>
</organism>
<feature type="compositionally biased region" description="Basic and acidic residues" evidence="1">
    <location>
        <begin position="132"/>
        <end position="143"/>
    </location>
</feature>